<gene>
    <name evidence="1" type="ORF">NCTC11179_01502</name>
</gene>
<name>A0A378RLV5_MYROD</name>
<protein>
    <submittedName>
        <fullName evidence="1">Uncharacterized protein</fullName>
    </submittedName>
</protein>
<sequence length="226" mass="25723">MKKLLFCLLAITGILLTGCSKEDEKTKNPSDFQLTEQEYREKVIEMNEIFDKYGAYDDGTISYDYYKSEHRHAIEKLDLKELENFFIELHSPEGLKNVEDEFTIEKVNTSESKKSTKSTTQYQVTGKHSSAIIGKSSSFVDFTIRDYETIAFVNAGATYENDNVSYDRTNGNNIVPFYPDANQDYFEHKGGINVSCRILVFGRPVTADMQARFNRNGSGSVVSFRA</sequence>
<evidence type="ECO:0000313" key="1">
    <source>
        <dbReference type="EMBL" id="STZ27964.1"/>
    </source>
</evidence>
<accession>A0A378RLV5</accession>
<dbReference type="Proteomes" id="UP000255024">
    <property type="component" value="Unassembled WGS sequence"/>
</dbReference>
<proteinExistence type="predicted"/>
<reference evidence="1 2" key="1">
    <citation type="submission" date="2018-06" db="EMBL/GenBank/DDBJ databases">
        <authorList>
            <consortium name="Pathogen Informatics"/>
            <person name="Doyle S."/>
        </authorList>
    </citation>
    <scope>NUCLEOTIDE SEQUENCE [LARGE SCALE GENOMIC DNA]</scope>
    <source>
        <strain evidence="1 2">NCTC11179</strain>
    </source>
</reference>
<organism evidence="1 2">
    <name type="scientific">Myroides odoratus</name>
    <name type="common">Flavobacterium odoratum</name>
    <dbReference type="NCBI Taxonomy" id="256"/>
    <lineage>
        <taxon>Bacteria</taxon>
        <taxon>Pseudomonadati</taxon>
        <taxon>Bacteroidota</taxon>
        <taxon>Flavobacteriia</taxon>
        <taxon>Flavobacteriales</taxon>
        <taxon>Flavobacteriaceae</taxon>
        <taxon>Myroides</taxon>
    </lineage>
</organism>
<keyword evidence="2" id="KW-1185">Reference proteome</keyword>
<dbReference type="RefSeq" id="WP_115090800.1">
    <property type="nucleotide sequence ID" value="NZ_CP068107.1"/>
</dbReference>
<dbReference type="AlphaFoldDB" id="A0A378RLV5"/>
<dbReference type="PROSITE" id="PS51257">
    <property type="entry name" value="PROKAR_LIPOPROTEIN"/>
    <property type="match status" value="1"/>
</dbReference>
<evidence type="ECO:0000313" key="2">
    <source>
        <dbReference type="Proteomes" id="UP000255024"/>
    </source>
</evidence>
<dbReference type="EMBL" id="UGQL01000001">
    <property type="protein sequence ID" value="STZ27964.1"/>
    <property type="molecule type" value="Genomic_DNA"/>
</dbReference>